<dbReference type="EMBL" id="CAAE01014614">
    <property type="protein sequence ID" value="CAG00869.1"/>
    <property type="molecule type" value="Genomic_DNA"/>
</dbReference>
<dbReference type="GO" id="GO:0007015">
    <property type="term" value="P:actin filament organization"/>
    <property type="evidence" value="ECO:0007669"/>
    <property type="project" value="InterPro"/>
</dbReference>
<dbReference type="GO" id="GO:0031344">
    <property type="term" value="P:regulation of cell projection organization"/>
    <property type="evidence" value="ECO:0007669"/>
    <property type="project" value="TreeGrafter"/>
</dbReference>
<evidence type="ECO:0000256" key="3">
    <source>
        <dbReference type="ARBA" id="ARBA00022490"/>
    </source>
</evidence>
<evidence type="ECO:0000313" key="11">
    <source>
        <dbReference type="EMBL" id="CAG00869.1"/>
    </source>
</evidence>
<accession>Q4SER3</accession>
<evidence type="ECO:0000256" key="8">
    <source>
        <dbReference type="ARBA" id="ARBA00026168"/>
    </source>
</evidence>
<evidence type="ECO:0000256" key="7">
    <source>
        <dbReference type="ARBA" id="ARBA00025213"/>
    </source>
</evidence>
<evidence type="ECO:0000256" key="9">
    <source>
        <dbReference type="ARBA" id="ARBA00031224"/>
    </source>
</evidence>
<comment type="function">
    <text evidence="7">Plays a role in cytoskeletal rearrangements during the late wrapping and/or compaction phases of myelinogenesis as well as in maintenance and stability of myelin sheath in the adult. May play an important role in late-stage oligodendroglia maturation, myelin/Ranvier node formation during CNS development, and in the maintenance and plasticity of related structures in the mature CNS.</text>
</comment>
<comment type="caution">
    <text evidence="11">The sequence shown here is derived from an EMBL/GenBank/DDBJ whole genome shotgun (WGS) entry which is preliminary data.</text>
</comment>
<keyword evidence="4" id="KW-0597">Phosphoprotein</keyword>
<keyword evidence="6" id="KW-0206">Cytoskeleton</keyword>
<dbReference type="PANTHER" id="PTHR47137:SF1">
    <property type="entry name" value="ERMIN"/>
    <property type="match status" value="1"/>
</dbReference>
<dbReference type="KEGG" id="tng:GSTEN00019424G001"/>
<feature type="region of interest" description="Disordered" evidence="10">
    <location>
        <begin position="1"/>
        <end position="29"/>
    </location>
</feature>
<sequence>SKYKSMSYKRIRKGNTKQKIDEFESRMNL</sequence>
<evidence type="ECO:0000256" key="2">
    <source>
        <dbReference type="ARBA" id="ARBA00011216"/>
    </source>
</evidence>
<feature type="non-terminal residue" evidence="11">
    <location>
        <position position="29"/>
    </location>
</feature>
<dbReference type="GO" id="GO:0051015">
    <property type="term" value="F:actin filament binding"/>
    <property type="evidence" value="ECO:0007669"/>
    <property type="project" value="InterPro"/>
</dbReference>
<evidence type="ECO:0000256" key="6">
    <source>
        <dbReference type="ARBA" id="ARBA00023212"/>
    </source>
</evidence>
<name>Q4SER3_TETNG</name>
<dbReference type="GO" id="GO:0043025">
    <property type="term" value="C:neuronal cell body"/>
    <property type="evidence" value="ECO:0007669"/>
    <property type="project" value="TreeGrafter"/>
</dbReference>
<keyword evidence="3" id="KW-0963">Cytoplasm</keyword>
<organism evidence="11">
    <name type="scientific">Tetraodon nigroviridis</name>
    <name type="common">Spotted green pufferfish</name>
    <name type="synonym">Chelonodon nigroviridis</name>
    <dbReference type="NCBI Taxonomy" id="99883"/>
    <lineage>
        <taxon>Eukaryota</taxon>
        <taxon>Metazoa</taxon>
        <taxon>Chordata</taxon>
        <taxon>Craniata</taxon>
        <taxon>Vertebrata</taxon>
        <taxon>Euteleostomi</taxon>
        <taxon>Actinopterygii</taxon>
        <taxon>Neopterygii</taxon>
        <taxon>Teleostei</taxon>
        <taxon>Neoteleostei</taxon>
        <taxon>Acanthomorphata</taxon>
        <taxon>Eupercaria</taxon>
        <taxon>Tetraodontiformes</taxon>
        <taxon>Tetradontoidea</taxon>
        <taxon>Tetraodontidae</taxon>
        <taxon>Tetraodon</taxon>
    </lineage>
</organism>
<dbReference type="GO" id="GO:0005938">
    <property type="term" value="C:cell cortex"/>
    <property type="evidence" value="ECO:0007669"/>
    <property type="project" value="TreeGrafter"/>
</dbReference>
<dbReference type="PANTHER" id="PTHR47137">
    <property type="entry name" value="ERMIN"/>
    <property type="match status" value="1"/>
</dbReference>
<feature type="compositionally biased region" description="Basic residues" evidence="10">
    <location>
        <begin position="1"/>
        <end position="16"/>
    </location>
</feature>
<evidence type="ECO:0000256" key="10">
    <source>
        <dbReference type="SAM" id="MobiDB-lite"/>
    </source>
</evidence>
<dbReference type="GO" id="GO:0008360">
    <property type="term" value="P:regulation of cell shape"/>
    <property type="evidence" value="ECO:0007669"/>
    <property type="project" value="InterPro"/>
</dbReference>
<dbReference type="SUPFAM" id="SSF48678">
    <property type="entry name" value="Moesin tail domain"/>
    <property type="match status" value="1"/>
</dbReference>
<dbReference type="AlphaFoldDB" id="Q4SER3"/>
<proteinExistence type="predicted"/>
<dbReference type="GO" id="GO:0033270">
    <property type="term" value="C:paranode region of axon"/>
    <property type="evidence" value="ECO:0007669"/>
    <property type="project" value="TreeGrafter"/>
</dbReference>
<dbReference type="InterPro" id="IPR008954">
    <property type="entry name" value="Moesin_tail_sf"/>
</dbReference>
<evidence type="ECO:0000256" key="4">
    <source>
        <dbReference type="ARBA" id="ARBA00022553"/>
    </source>
</evidence>
<evidence type="ECO:0000256" key="5">
    <source>
        <dbReference type="ARBA" id="ARBA00023203"/>
    </source>
</evidence>
<comment type="subcellular location">
    <subcellularLocation>
        <location evidence="1">Cytoplasm</location>
        <location evidence="1">Cytoskeleton</location>
    </subcellularLocation>
</comment>
<feature type="compositionally biased region" description="Basic and acidic residues" evidence="10">
    <location>
        <begin position="18"/>
        <end position="29"/>
    </location>
</feature>
<dbReference type="InterPro" id="IPR045346">
    <property type="entry name" value="Ermin"/>
</dbReference>
<dbReference type="GO" id="GO:0033269">
    <property type="term" value="C:internode region of axon"/>
    <property type="evidence" value="ECO:0007669"/>
    <property type="project" value="TreeGrafter"/>
</dbReference>
<comment type="subunit">
    <text evidence="2">Binds actin.</text>
</comment>
<feature type="non-terminal residue" evidence="11">
    <location>
        <position position="1"/>
    </location>
</feature>
<dbReference type="Pfam" id="PF20491">
    <property type="entry name" value="Ermin"/>
    <property type="match status" value="1"/>
</dbReference>
<reference evidence="11" key="1">
    <citation type="journal article" date="2004" name="Nature">
        <title>Genome duplication in the teleost fish Tetraodon nigroviridis reveals the early vertebrate proto-karyotype.</title>
        <authorList>
            <person name="Jaillon O."/>
            <person name="Aury J.-M."/>
            <person name="Brunet F."/>
            <person name="Petit J.-L."/>
            <person name="Stange-Thomann N."/>
            <person name="Mauceli E."/>
            <person name="Bouneau L."/>
            <person name="Fischer C."/>
            <person name="Ozouf-Costaz C."/>
            <person name="Bernot A."/>
            <person name="Nicaud S."/>
            <person name="Jaffe D."/>
            <person name="Fisher S."/>
            <person name="Lutfalla G."/>
            <person name="Dossat C."/>
            <person name="Segurens B."/>
            <person name="Dasilva C."/>
            <person name="Salanoubat M."/>
            <person name="Levy M."/>
            <person name="Boudet N."/>
            <person name="Castellano S."/>
            <person name="Anthouard V."/>
            <person name="Jubin C."/>
            <person name="Castelli V."/>
            <person name="Katinka M."/>
            <person name="Vacherie B."/>
            <person name="Biemont C."/>
            <person name="Skalli Z."/>
            <person name="Cattolico L."/>
            <person name="Poulain J."/>
            <person name="De Berardinis V."/>
            <person name="Cruaud C."/>
            <person name="Duprat S."/>
            <person name="Brottier P."/>
            <person name="Coutanceau J.-P."/>
            <person name="Gouzy J."/>
            <person name="Parra G."/>
            <person name="Lardier G."/>
            <person name="Chapple C."/>
            <person name="McKernan K.J."/>
            <person name="McEwan P."/>
            <person name="Bosak S."/>
            <person name="Kellis M."/>
            <person name="Volff J.-N."/>
            <person name="Guigo R."/>
            <person name="Zody M.C."/>
            <person name="Mesirov J."/>
            <person name="Lindblad-Toh K."/>
            <person name="Birren B."/>
            <person name="Nusbaum C."/>
            <person name="Kahn D."/>
            <person name="Robinson-Rechavi M."/>
            <person name="Laudet V."/>
            <person name="Schachter V."/>
            <person name="Quetier F."/>
            <person name="Saurin W."/>
            <person name="Scarpelli C."/>
            <person name="Wincker P."/>
            <person name="Lander E.S."/>
            <person name="Weissenbach J."/>
            <person name="Roest Crollius H."/>
        </authorList>
    </citation>
    <scope>NUCLEOTIDE SEQUENCE [LARGE SCALE GENOMIC DNA]</scope>
</reference>
<dbReference type="GO" id="GO:0001763">
    <property type="term" value="P:morphogenesis of a branching structure"/>
    <property type="evidence" value="ECO:0007669"/>
    <property type="project" value="TreeGrafter"/>
</dbReference>
<evidence type="ECO:0000256" key="1">
    <source>
        <dbReference type="ARBA" id="ARBA00004245"/>
    </source>
</evidence>
<dbReference type="GO" id="GO:0043209">
    <property type="term" value="C:myelin sheath"/>
    <property type="evidence" value="ECO:0007669"/>
    <property type="project" value="TreeGrafter"/>
</dbReference>
<dbReference type="GO" id="GO:0030175">
    <property type="term" value="C:filopodium"/>
    <property type="evidence" value="ECO:0007669"/>
    <property type="project" value="TreeGrafter"/>
</dbReference>
<protein>
    <recommendedName>
        <fullName evidence="8">Ermin</fullName>
    </recommendedName>
    <alternativeName>
        <fullName evidence="9">Juxtanodin</fullName>
    </alternativeName>
</protein>
<dbReference type="Gene3D" id="6.10.360.10">
    <property type="match status" value="1"/>
</dbReference>
<dbReference type="GO" id="GO:0005856">
    <property type="term" value="C:cytoskeleton"/>
    <property type="evidence" value="ECO:0007669"/>
    <property type="project" value="UniProtKB-SubCell"/>
</dbReference>
<dbReference type="GO" id="GO:0070062">
    <property type="term" value="C:extracellular exosome"/>
    <property type="evidence" value="ECO:0007669"/>
    <property type="project" value="TreeGrafter"/>
</dbReference>
<reference evidence="11" key="2">
    <citation type="submission" date="2004-02" db="EMBL/GenBank/DDBJ databases">
        <authorList>
            <consortium name="Genoscope"/>
            <consortium name="Whitehead Institute Centre for Genome Research"/>
        </authorList>
    </citation>
    <scope>NUCLEOTIDE SEQUENCE</scope>
</reference>
<keyword evidence="5" id="KW-0009">Actin-binding</keyword>
<gene>
    <name evidence="11" type="ORF">GSTENG00019424001</name>
</gene>